<comment type="caution">
    <text evidence="1">The sequence shown here is derived from an EMBL/GenBank/DDBJ whole genome shotgun (WGS) entry which is preliminary data.</text>
</comment>
<name>S8BKI1_DACHA</name>
<evidence type="ECO:0000313" key="1">
    <source>
        <dbReference type="EMBL" id="EPS39868.1"/>
    </source>
</evidence>
<dbReference type="Proteomes" id="UP000015100">
    <property type="component" value="Unassembled WGS sequence"/>
</dbReference>
<organism evidence="1 2">
    <name type="scientific">Dactylellina haptotyla (strain CBS 200.50)</name>
    <name type="common">Nematode-trapping fungus</name>
    <name type="synonym">Monacrosporium haptotylum</name>
    <dbReference type="NCBI Taxonomy" id="1284197"/>
    <lineage>
        <taxon>Eukaryota</taxon>
        <taxon>Fungi</taxon>
        <taxon>Dikarya</taxon>
        <taxon>Ascomycota</taxon>
        <taxon>Pezizomycotina</taxon>
        <taxon>Orbiliomycetes</taxon>
        <taxon>Orbiliales</taxon>
        <taxon>Orbiliaceae</taxon>
        <taxon>Dactylellina</taxon>
    </lineage>
</organism>
<dbReference type="HOGENOM" id="CLU_1214712_0_0_1"/>
<evidence type="ECO:0000313" key="2">
    <source>
        <dbReference type="Proteomes" id="UP000015100"/>
    </source>
</evidence>
<accession>S8BKI1</accession>
<reference evidence="1 2" key="1">
    <citation type="journal article" date="2013" name="PLoS Genet.">
        <title>Genomic mechanisms accounting for the adaptation to parasitism in nematode-trapping fungi.</title>
        <authorList>
            <person name="Meerupati T."/>
            <person name="Andersson K.M."/>
            <person name="Friman E."/>
            <person name="Kumar D."/>
            <person name="Tunlid A."/>
            <person name="Ahren D."/>
        </authorList>
    </citation>
    <scope>NUCLEOTIDE SEQUENCE [LARGE SCALE GENOMIC DNA]</scope>
    <source>
        <strain evidence="1 2">CBS 200.50</strain>
    </source>
</reference>
<reference evidence="2" key="2">
    <citation type="submission" date="2013-04" db="EMBL/GenBank/DDBJ databases">
        <title>Genomic mechanisms accounting for the adaptation to parasitism in nematode-trapping fungi.</title>
        <authorList>
            <person name="Ahren D.G."/>
        </authorList>
    </citation>
    <scope>NUCLEOTIDE SEQUENCE [LARGE SCALE GENOMIC DNA]</scope>
    <source>
        <strain evidence="2">CBS 200.50</strain>
    </source>
</reference>
<dbReference type="EMBL" id="AQGS01000443">
    <property type="protein sequence ID" value="EPS39868.1"/>
    <property type="molecule type" value="Genomic_DNA"/>
</dbReference>
<protein>
    <submittedName>
        <fullName evidence="1">Uncharacterized protein</fullName>
    </submittedName>
</protein>
<gene>
    <name evidence="1" type="ORF">H072_6246</name>
</gene>
<keyword evidence="2" id="KW-1185">Reference proteome</keyword>
<dbReference type="AlphaFoldDB" id="S8BKI1"/>
<sequence length="228" mass="25741">MNDLHDGDMTYNEPYQETELNKTALPHTSQQLLEPHQQNTDDGYYARIVESVEKMSISTNGGASDELSSPSDLQIQTIELVLCAIKENIKIPGSIRIRHLQGSLGDLVFEKLQPSRLQDHKDCTKQDATRKMREIAQTSWDLYQKCLQVGGSKWRTDGGNLSKLSSREPESFEMEDAPISSHKIKDSINFEDPGFQLFMADICSREDPIGYFTTLRDQNSASPNITIN</sequence>
<proteinExistence type="predicted"/>